<feature type="chain" id="PRO_5042973144" description="SCP domain-containing protein" evidence="1">
    <location>
        <begin position="20"/>
        <end position="190"/>
    </location>
</feature>
<dbReference type="PRINTS" id="PR00837">
    <property type="entry name" value="V5TPXLIKE"/>
</dbReference>
<feature type="domain" description="SCP" evidence="2">
    <location>
        <begin position="26"/>
        <end position="182"/>
    </location>
</feature>
<reference evidence="4" key="1">
    <citation type="submission" date="2022-10" db="EMBL/GenBank/DDBJ databases">
        <title>Genome assembly of Pristionchus species.</title>
        <authorList>
            <person name="Yoshida K."/>
            <person name="Sommer R.J."/>
        </authorList>
    </citation>
    <scope>NUCLEOTIDE SEQUENCE [LARGE SCALE GENOMIC DNA]</scope>
    <source>
        <strain evidence="4">RS5460</strain>
    </source>
</reference>
<dbReference type="InterPro" id="IPR035940">
    <property type="entry name" value="CAP_sf"/>
</dbReference>
<evidence type="ECO:0000259" key="2">
    <source>
        <dbReference type="SMART" id="SM00198"/>
    </source>
</evidence>
<dbReference type="FunFam" id="3.40.33.10:FF:000021">
    <property type="entry name" value="Scl-5"/>
    <property type="match status" value="1"/>
</dbReference>
<dbReference type="Proteomes" id="UP001328107">
    <property type="component" value="Unassembled WGS sequence"/>
</dbReference>
<dbReference type="InterPro" id="IPR002413">
    <property type="entry name" value="V5_allergen-like"/>
</dbReference>
<dbReference type="InterPro" id="IPR001283">
    <property type="entry name" value="CRISP-related"/>
</dbReference>
<proteinExistence type="predicted"/>
<dbReference type="SUPFAM" id="SSF55797">
    <property type="entry name" value="PR-1-like"/>
    <property type="match status" value="1"/>
</dbReference>
<comment type="caution">
    <text evidence="3">The sequence shown here is derived from an EMBL/GenBank/DDBJ whole genome shotgun (WGS) entry which is preliminary data.</text>
</comment>
<dbReference type="PRINTS" id="PR00838">
    <property type="entry name" value="V5ALLERGEN"/>
</dbReference>
<feature type="non-terminal residue" evidence="3">
    <location>
        <position position="1"/>
    </location>
</feature>
<dbReference type="Pfam" id="PF00188">
    <property type="entry name" value="CAP"/>
    <property type="match status" value="1"/>
</dbReference>
<evidence type="ECO:0000256" key="1">
    <source>
        <dbReference type="SAM" id="SignalP"/>
    </source>
</evidence>
<dbReference type="Gene3D" id="3.40.33.10">
    <property type="entry name" value="CAP"/>
    <property type="match status" value="1"/>
</dbReference>
<keyword evidence="1" id="KW-0732">Signal</keyword>
<dbReference type="CDD" id="cd05380">
    <property type="entry name" value="CAP_euk"/>
    <property type="match status" value="1"/>
</dbReference>
<gene>
    <name evidence="3" type="ORF">PMAYCL1PPCAC_01382</name>
</gene>
<dbReference type="InterPro" id="IPR014044">
    <property type="entry name" value="CAP_dom"/>
</dbReference>
<dbReference type="EMBL" id="BTRK01000001">
    <property type="protein sequence ID" value="GMR31187.1"/>
    <property type="molecule type" value="Genomic_DNA"/>
</dbReference>
<sequence>FDMLRAALLVLLVASEAWSQCTIPAAEKKAILDAHNALRRSISAGSYVAKGKKMPAASPAIPDLTWDCSIEGNAQAVSNTCKFAHSTNRVNLGENLYTYMSSAAVSFAGKGKMASDSWSNEFQQYGWKDIKLTAEVFNTGIGHATQMAWAKSTKIGCGMTLCQGGKQVIVACQYRDQGNMLNQNVYQPKA</sequence>
<dbReference type="SMART" id="SM00198">
    <property type="entry name" value="SCP"/>
    <property type="match status" value="1"/>
</dbReference>
<dbReference type="AlphaFoldDB" id="A0AAN5C5Y4"/>
<protein>
    <recommendedName>
        <fullName evidence="2">SCP domain-containing protein</fullName>
    </recommendedName>
</protein>
<name>A0AAN5C5Y4_9BILA</name>
<evidence type="ECO:0000313" key="4">
    <source>
        <dbReference type="Proteomes" id="UP001328107"/>
    </source>
</evidence>
<organism evidence="3 4">
    <name type="scientific">Pristionchus mayeri</name>
    <dbReference type="NCBI Taxonomy" id="1317129"/>
    <lineage>
        <taxon>Eukaryota</taxon>
        <taxon>Metazoa</taxon>
        <taxon>Ecdysozoa</taxon>
        <taxon>Nematoda</taxon>
        <taxon>Chromadorea</taxon>
        <taxon>Rhabditida</taxon>
        <taxon>Rhabditina</taxon>
        <taxon>Diplogasteromorpha</taxon>
        <taxon>Diplogasteroidea</taxon>
        <taxon>Neodiplogasteridae</taxon>
        <taxon>Pristionchus</taxon>
    </lineage>
</organism>
<accession>A0AAN5C5Y4</accession>
<evidence type="ECO:0000313" key="3">
    <source>
        <dbReference type="EMBL" id="GMR31187.1"/>
    </source>
</evidence>
<keyword evidence="4" id="KW-1185">Reference proteome</keyword>
<dbReference type="PANTHER" id="PTHR10334">
    <property type="entry name" value="CYSTEINE-RICH SECRETORY PROTEIN-RELATED"/>
    <property type="match status" value="1"/>
</dbReference>
<feature type="signal peptide" evidence="1">
    <location>
        <begin position="1"/>
        <end position="19"/>
    </location>
</feature>